<dbReference type="EMBL" id="UAQM01000011">
    <property type="protein sequence ID" value="SPU44171.1"/>
    <property type="molecule type" value="Genomic_DNA"/>
</dbReference>
<name>A0A2X1BR91_BREDI</name>
<dbReference type="Proteomes" id="UP000250358">
    <property type="component" value="Unassembled WGS sequence"/>
</dbReference>
<gene>
    <name evidence="2" type="ORF">NCTC11165_01571</name>
</gene>
<feature type="compositionally biased region" description="Polar residues" evidence="1">
    <location>
        <begin position="30"/>
        <end position="51"/>
    </location>
</feature>
<sequence length="111" mass="11954">MLISTLALLVLSSAPMQDDSAAEADLRSPVASTSPSRTISARPPTVTNGPTRTVCGWERAMGSTIQQRVCRKVPLNSSQRERMSTDMMREMQGARWGELPVARSPGGRPVG</sequence>
<reference evidence="2 3" key="1">
    <citation type="submission" date="2018-06" db="EMBL/GenBank/DDBJ databases">
        <authorList>
            <consortium name="Pathogen Informatics"/>
            <person name="Doyle S."/>
        </authorList>
    </citation>
    <scope>NUCLEOTIDE SEQUENCE [LARGE SCALE GENOMIC DNA]</scope>
    <source>
        <strain evidence="2 3">NCTC11165</strain>
    </source>
</reference>
<evidence type="ECO:0000256" key="1">
    <source>
        <dbReference type="SAM" id="MobiDB-lite"/>
    </source>
</evidence>
<accession>A0A2X1BR91</accession>
<evidence type="ECO:0000313" key="2">
    <source>
        <dbReference type="EMBL" id="SPU44171.1"/>
    </source>
</evidence>
<organism evidence="2 3">
    <name type="scientific">Brevundimonas diminuta</name>
    <name type="common">Pseudomonas diminuta</name>
    <dbReference type="NCBI Taxonomy" id="293"/>
    <lineage>
        <taxon>Bacteria</taxon>
        <taxon>Pseudomonadati</taxon>
        <taxon>Pseudomonadota</taxon>
        <taxon>Alphaproteobacteria</taxon>
        <taxon>Caulobacterales</taxon>
        <taxon>Caulobacteraceae</taxon>
        <taxon>Brevundimonas</taxon>
    </lineage>
</organism>
<protein>
    <submittedName>
        <fullName evidence="2">Uncharacterized protein</fullName>
    </submittedName>
</protein>
<feature type="region of interest" description="Disordered" evidence="1">
    <location>
        <begin position="14"/>
        <end position="53"/>
    </location>
</feature>
<dbReference type="RefSeq" id="WP_128115581.1">
    <property type="nucleotide sequence ID" value="NZ_UAQM01000011.1"/>
</dbReference>
<evidence type="ECO:0000313" key="3">
    <source>
        <dbReference type="Proteomes" id="UP000250358"/>
    </source>
</evidence>
<proteinExistence type="predicted"/>
<dbReference type="AlphaFoldDB" id="A0A2X1BR91"/>